<evidence type="ECO:0000313" key="3">
    <source>
        <dbReference type="Proteomes" id="UP000823749"/>
    </source>
</evidence>
<proteinExistence type="predicted"/>
<accession>A0AAV6ICN9</accession>
<gene>
    <name evidence="2" type="ORF">RHGRI_031144</name>
</gene>
<organism evidence="2 3">
    <name type="scientific">Rhododendron griersonianum</name>
    <dbReference type="NCBI Taxonomy" id="479676"/>
    <lineage>
        <taxon>Eukaryota</taxon>
        <taxon>Viridiplantae</taxon>
        <taxon>Streptophyta</taxon>
        <taxon>Embryophyta</taxon>
        <taxon>Tracheophyta</taxon>
        <taxon>Spermatophyta</taxon>
        <taxon>Magnoliopsida</taxon>
        <taxon>eudicotyledons</taxon>
        <taxon>Gunneridae</taxon>
        <taxon>Pentapetalae</taxon>
        <taxon>asterids</taxon>
        <taxon>Ericales</taxon>
        <taxon>Ericaceae</taxon>
        <taxon>Ericoideae</taxon>
        <taxon>Rhodoreae</taxon>
        <taxon>Rhododendron</taxon>
    </lineage>
</organism>
<keyword evidence="3" id="KW-1185">Reference proteome</keyword>
<comment type="caution">
    <text evidence="2">The sequence shown here is derived from an EMBL/GenBank/DDBJ whole genome shotgun (WGS) entry which is preliminary data.</text>
</comment>
<protein>
    <submittedName>
        <fullName evidence="2">Uncharacterized protein</fullName>
    </submittedName>
</protein>
<reference evidence="2" key="1">
    <citation type="submission" date="2020-08" db="EMBL/GenBank/DDBJ databases">
        <title>Plant Genome Project.</title>
        <authorList>
            <person name="Zhang R.-G."/>
        </authorList>
    </citation>
    <scope>NUCLEOTIDE SEQUENCE</scope>
    <source>
        <strain evidence="2">WSP0</strain>
        <tissue evidence="2">Leaf</tissue>
    </source>
</reference>
<dbReference type="AlphaFoldDB" id="A0AAV6ICN9"/>
<feature type="region of interest" description="Disordered" evidence="1">
    <location>
        <begin position="1"/>
        <end position="79"/>
    </location>
</feature>
<dbReference type="EMBL" id="JACTNZ010000011">
    <property type="protein sequence ID" value="KAG5524385.1"/>
    <property type="molecule type" value="Genomic_DNA"/>
</dbReference>
<evidence type="ECO:0000313" key="2">
    <source>
        <dbReference type="EMBL" id="KAG5524385.1"/>
    </source>
</evidence>
<sequence>MPNTPQPNSPRRSPRLTPPPPAAAATKSPAKKRPPSSSKNALALTLHASANNLDPAFVAESCSPTPGLRRSPRLTSTPLTLESRLVLHSSALDAPAMDSGPALSAEKCSSRPATKKYRGVYELKSLGGLPAINSGPSLSAEECLSRPASEKYRGVHELKSLGALPAIDSSPALSAEKCSSRPASKKYRGVFELKSLGALSPVEKRGSVGSVLERGGSDGKRLRSREVQFPFGERESDDGESGMVELLGGLMEKRKPKKIKTRPSSEKEIPKTKSTTCFFVGEPVAEEEARERWSWRYELKVHFEF</sequence>
<evidence type="ECO:0000256" key="1">
    <source>
        <dbReference type="SAM" id="MobiDB-lite"/>
    </source>
</evidence>
<name>A0AAV6ICN9_9ERIC</name>
<dbReference type="Proteomes" id="UP000823749">
    <property type="component" value="Chromosome 11"/>
</dbReference>
<feature type="region of interest" description="Disordered" evidence="1">
    <location>
        <begin position="92"/>
        <end position="111"/>
    </location>
</feature>